<evidence type="ECO:0000313" key="2">
    <source>
        <dbReference type="Proteomes" id="UP001159427"/>
    </source>
</evidence>
<reference evidence="1 2" key="1">
    <citation type="submission" date="2022-05" db="EMBL/GenBank/DDBJ databases">
        <authorList>
            <consortium name="Genoscope - CEA"/>
            <person name="William W."/>
        </authorList>
    </citation>
    <scope>NUCLEOTIDE SEQUENCE [LARGE SCALE GENOMIC DNA]</scope>
</reference>
<comment type="caution">
    <text evidence="1">The sequence shown here is derived from an EMBL/GenBank/DDBJ whole genome shotgun (WGS) entry which is preliminary data.</text>
</comment>
<dbReference type="EMBL" id="CALNXI010000344">
    <property type="protein sequence ID" value="CAH3025246.1"/>
    <property type="molecule type" value="Genomic_DNA"/>
</dbReference>
<proteinExistence type="predicted"/>
<dbReference type="Proteomes" id="UP001159427">
    <property type="component" value="Unassembled WGS sequence"/>
</dbReference>
<evidence type="ECO:0000313" key="1">
    <source>
        <dbReference type="EMBL" id="CAH3025246.1"/>
    </source>
</evidence>
<protein>
    <recommendedName>
        <fullName evidence="3">Maturase K</fullName>
    </recommendedName>
</protein>
<keyword evidence="2" id="KW-1185">Reference proteome</keyword>
<name>A0ABN8M7L7_9CNID</name>
<sequence>MEIGSPLSLTPIWNELFRQIDQWGQIHSVFENEFLDDLKVCTLQIGRSAIYTKKLSSLMSTVNRRLFAASILANLSTTVTGRHRSAVISASTYKTVLEGTSVYFFYLMRMWHHEVFQHFACLKMVVNRFRRFLFHNNRLKKLITQYEESTPTWMLNTICVSLQNAFRAYLSSYLSNDKYAEFTTLCDEYPDFITKRMGWTVQQFSVINRSWSFEFLVKFSLGLYRQYEYLKVLNVGLEPGTYVGQPSKEIKQAWEKAQLMSDFVSDQLKEILRLPS</sequence>
<gene>
    <name evidence="1" type="ORF">PEVE_00025527</name>
</gene>
<accession>A0ABN8M7L7</accession>
<evidence type="ECO:0008006" key="3">
    <source>
        <dbReference type="Google" id="ProtNLM"/>
    </source>
</evidence>
<organism evidence="1 2">
    <name type="scientific">Porites evermanni</name>
    <dbReference type="NCBI Taxonomy" id="104178"/>
    <lineage>
        <taxon>Eukaryota</taxon>
        <taxon>Metazoa</taxon>
        <taxon>Cnidaria</taxon>
        <taxon>Anthozoa</taxon>
        <taxon>Hexacorallia</taxon>
        <taxon>Scleractinia</taxon>
        <taxon>Fungiina</taxon>
        <taxon>Poritidae</taxon>
        <taxon>Porites</taxon>
    </lineage>
</organism>